<dbReference type="InterPro" id="IPR052360">
    <property type="entry name" value="Transcr_Regulatory_Proteins"/>
</dbReference>
<keyword evidence="4" id="KW-0238">DNA-binding</keyword>
<dbReference type="InterPro" id="IPR001138">
    <property type="entry name" value="Zn2Cys6_DnaBD"/>
</dbReference>
<dbReference type="GO" id="GO:0000981">
    <property type="term" value="F:DNA-binding transcription factor activity, RNA polymerase II-specific"/>
    <property type="evidence" value="ECO:0007669"/>
    <property type="project" value="InterPro"/>
</dbReference>
<dbReference type="PROSITE" id="PS50048">
    <property type="entry name" value="ZN2_CY6_FUNGAL_2"/>
    <property type="match status" value="1"/>
</dbReference>
<evidence type="ECO:0000256" key="6">
    <source>
        <dbReference type="ARBA" id="ARBA00023242"/>
    </source>
</evidence>
<dbReference type="SMART" id="SM00066">
    <property type="entry name" value="GAL4"/>
    <property type="match status" value="1"/>
</dbReference>
<keyword evidence="9" id="KW-1185">Reference proteome</keyword>
<dbReference type="InterPro" id="IPR036864">
    <property type="entry name" value="Zn2-C6_fun-type_DNA-bd_sf"/>
</dbReference>
<keyword evidence="6" id="KW-0539">Nucleus</keyword>
<organism evidence="8 9">
    <name type="scientific">Fusarium solani</name>
    <name type="common">Filamentous fungus</name>
    <dbReference type="NCBI Taxonomy" id="169388"/>
    <lineage>
        <taxon>Eukaryota</taxon>
        <taxon>Fungi</taxon>
        <taxon>Dikarya</taxon>
        <taxon>Ascomycota</taxon>
        <taxon>Pezizomycotina</taxon>
        <taxon>Sordariomycetes</taxon>
        <taxon>Hypocreomycetidae</taxon>
        <taxon>Hypocreales</taxon>
        <taxon>Nectriaceae</taxon>
        <taxon>Fusarium</taxon>
        <taxon>Fusarium solani species complex</taxon>
    </lineage>
</organism>
<dbReference type="Pfam" id="PF00172">
    <property type="entry name" value="Zn_clus"/>
    <property type="match status" value="1"/>
</dbReference>
<dbReference type="AlphaFoldDB" id="A0A9P9GZG5"/>
<evidence type="ECO:0000259" key="7">
    <source>
        <dbReference type="PROSITE" id="PS50048"/>
    </source>
</evidence>
<dbReference type="CDD" id="cd00067">
    <property type="entry name" value="GAL4"/>
    <property type="match status" value="1"/>
</dbReference>
<reference evidence="8" key="1">
    <citation type="journal article" date="2021" name="Nat. Commun.">
        <title>Genetic determinants of endophytism in the Arabidopsis root mycobiome.</title>
        <authorList>
            <person name="Mesny F."/>
            <person name="Miyauchi S."/>
            <person name="Thiergart T."/>
            <person name="Pickel B."/>
            <person name="Atanasova L."/>
            <person name="Karlsson M."/>
            <person name="Huettel B."/>
            <person name="Barry K.W."/>
            <person name="Haridas S."/>
            <person name="Chen C."/>
            <person name="Bauer D."/>
            <person name="Andreopoulos W."/>
            <person name="Pangilinan J."/>
            <person name="LaButti K."/>
            <person name="Riley R."/>
            <person name="Lipzen A."/>
            <person name="Clum A."/>
            <person name="Drula E."/>
            <person name="Henrissat B."/>
            <person name="Kohler A."/>
            <person name="Grigoriev I.V."/>
            <person name="Martin F.M."/>
            <person name="Hacquard S."/>
        </authorList>
    </citation>
    <scope>NUCLEOTIDE SEQUENCE</scope>
    <source>
        <strain evidence="8">FSSC 5 MPI-SDFR-AT-0091</strain>
    </source>
</reference>
<protein>
    <recommendedName>
        <fullName evidence="7">Zn(2)-C6 fungal-type domain-containing protein</fullName>
    </recommendedName>
</protein>
<dbReference type="SUPFAM" id="SSF57701">
    <property type="entry name" value="Zn2/Cys6 DNA-binding domain"/>
    <property type="match status" value="1"/>
</dbReference>
<dbReference type="OrthoDB" id="6730379at2759"/>
<dbReference type="GO" id="GO:0008270">
    <property type="term" value="F:zinc ion binding"/>
    <property type="evidence" value="ECO:0007669"/>
    <property type="project" value="InterPro"/>
</dbReference>
<dbReference type="GO" id="GO:0003677">
    <property type="term" value="F:DNA binding"/>
    <property type="evidence" value="ECO:0007669"/>
    <property type="project" value="UniProtKB-KW"/>
</dbReference>
<accession>A0A9P9GZG5</accession>
<keyword evidence="5" id="KW-0804">Transcription</keyword>
<name>A0A9P9GZG5_FUSSL</name>
<keyword evidence="1" id="KW-0479">Metal-binding</keyword>
<dbReference type="Proteomes" id="UP000736672">
    <property type="component" value="Unassembled WGS sequence"/>
</dbReference>
<dbReference type="PANTHER" id="PTHR36206:SF12">
    <property type="entry name" value="ASPERCRYPTIN BIOSYNTHESIS CLUSTER-SPECIFIC TRANSCRIPTION REGULATOR ATNN-RELATED"/>
    <property type="match status" value="1"/>
</dbReference>
<evidence type="ECO:0000313" key="9">
    <source>
        <dbReference type="Proteomes" id="UP000736672"/>
    </source>
</evidence>
<proteinExistence type="predicted"/>
<sequence>MKAKQSCRTCKQRKIRCDKSIPFCNNCKNTRRECLGYRTRLLWPDHHDGRRKDSGSMVYEPLETPLGPLQLMANIS</sequence>
<evidence type="ECO:0000256" key="3">
    <source>
        <dbReference type="ARBA" id="ARBA00023015"/>
    </source>
</evidence>
<dbReference type="PANTHER" id="PTHR36206">
    <property type="entry name" value="ASPERCRYPTIN BIOSYNTHESIS CLUSTER-SPECIFIC TRANSCRIPTION REGULATOR ATNN-RELATED"/>
    <property type="match status" value="1"/>
</dbReference>
<gene>
    <name evidence="8" type="ORF">B0J15DRAFT_81133</name>
</gene>
<evidence type="ECO:0000256" key="4">
    <source>
        <dbReference type="ARBA" id="ARBA00023125"/>
    </source>
</evidence>
<evidence type="ECO:0000256" key="1">
    <source>
        <dbReference type="ARBA" id="ARBA00022723"/>
    </source>
</evidence>
<dbReference type="Gene3D" id="4.10.240.10">
    <property type="entry name" value="Zn(2)-C6 fungal-type DNA-binding domain"/>
    <property type="match status" value="1"/>
</dbReference>
<feature type="domain" description="Zn(2)-C6 fungal-type" evidence="7">
    <location>
        <begin position="6"/>
        <end position="34"/>
    </location>
</feature>
<comment type="caution">
    <text evidence="8">The sequence shown here is derived from an EMBL/GenBank/DDBJ whole genome shotgun (WGS) entry which is preliminary data.</text>
</comment>
<keyword evidence="2" id="KW-0862">Zinc</keyword>
<evidence type="ECO:0000313" key="8">
    <source>
        <dbReference type="EMBL" id="KAH7247132.1"/>
    </source>
</evidence>
<evidence type="ECO:0000256" key="2">
    <source>
        <dbReference type="ARBA" id="ARBA00022833"/>
    </source>
</evidence>
<keyword evidence="3" id="KW-0805">Transcription regulation</keyword>
<evidence type="ECO:0000256" key="5">
    <source>
        <dbReference type="ARBA" id="ARBA00023163"/>
    </source>
</evidence>
<dbReference type="EMBL" id="JAGTJS010000016">
    <property type="protein sequence ID" value="KAH7247132.1"/>
    <property type="molecule type" value="Genomic_DNA"/>
</dbReference>
<dbReference type="PROSITE" id="PS00463">
    <property type="entry name" value="ZN2_CY6_FUNGAL_1"/>
    <property type="match status" value="1"/>
</dbReference>